<gene>
    <name evidence="2" type="ORF">A6048_13660</name>
</gene>
<name>A0AAD0JR25_9ACTN</name>
<dbReference type="AlphaFoldDB" id="A0AAD0JR25"/>
<protein>
    <recommendedName>
        <fullName evidence="4">Molecular chaperone GrpE (Heat shock protein)</fullName>
    </recommendedName>
</protein>
<evidence type="ECO:0008006" key="4">
    <source>
        <dbReference type="Google" id="ProtNLM"/>
    </source>
</evidence>
<dbReference type="KEGG" id="dpc:A6048_13660"/>
<evidence type="ECO:0000313" key="2">
    <source>
        <dbReference type="EMBL" id="AWH96363.1"/>
    </source>
</evidence>
<accession>A0AAD0JR25</accession>
<reference evidence="2 3" key="1">
    <citation type="submission" date="2016-04" db="EMBL/GenBank/DDBJ databases">
        <title>Complete genome sequence of the haloalkaliphilic hydrocarbon-degrading bacterium Dietzia psychralcaliphila ILA-1T, isolated from a drain of a fish product-processing plant.</title>
        <authorList>
            <person name="Zhao J."/>
            <person name="Hu B."/>
            <person name="Geng S."/>
            <person name="Nie Y."/>
            <person name="Tang Y."/>
        </authorList>
    </citation>
    <scope>NUCLEOTIDE SEQUENCE [LARGE SCALE GENOMIC DNA]</scope>
    <source>
        <strain evidence="2 3">ILA-1</strain>
    </source>
</reference>
<dbReference type="RefSeq" id="WP_107745870.1">
    <property type="nucleotide sequence ID" value="NZ_CP015453.1"/>
</dbReference>
<proteinExistence type="predicted"/>
<dbReference type="InterPro" id="IPR009012">
    <property type="entry name" value="GrpE_head"/>
</dbReference>
<dbReference type="GO" id="GO:0006457">
    <property type="term" value="P:protein folding"/>
    <property type="evidence" value="ECO:0007669"/>
    <property type="project" value="InterPro"/>
</dbReference>
<keyword evidence="1" id="KW-0143">Chaperone</keyword>
<evidence type="ECO:0000256" key="1">
    <source>
        <dbReference type="ARBA" id="ARBA00023186"/>
    </source>
</evidence>
<dbReference type="SUPFAM" id="SSF51064">
    <property type="entry name" value="Head domain of nucleotide exchange factor GrpE"/>
    <property type="match status" value="1"/>
</dbReference>
<evidence type="ECO:0000313" key="3">
    <source>
        <dbReference type="Proteomes" id="UP000244903"/>
    </source>
</evidence>
<dbReference type="InterPro" id="IPR000740">
    <property type="entry name" value="GrpE"/>
</dbReference>
<dbReference type="GO" id="GO:0042803">
    <property type="term" value="F:protein homodimerization activity"/>
    <property type="evidence" value="ECO:0007669"/>
    <property type="project" value="InterPro"/>
</dbReference>
<dbReference type="GO" id="GO:0000774">
    <property type="term" value="F:adenyl-nucleotide exchange factor activity"/>
    <property type="evidence" value="ECO:0007669"/>
    <property type="project" value="InterPro"/>
</dbReference>
<dbReference type="EMBL" id="CP015453">
    <property type="protein sequence ID" value="AWH96363.1"/>
    <property type="molecule type" value="Genomic_DNA"/>
</dbReference>
<dbReference type="Gene3D" id="2.30.22.10">
    <property type="entry name" value="Head domain of nucleotide exchange factor GrpE"/>
    <property type="match status" value="1"/>
</dbReference>
<dbReference type="Proteomes" id="UP000244903">
    <property type="component" value="Chromosome"/>
</dbReference>
<dbReference type="GO" id="GO:0051087">
    <property type="term" value="F:protein-folding chaperone binding"/>
    <property type="evidence" value="ECO:0007669"/>
    <property type="project" value="InterPro"/>
</dbReference>
<keyword evidence="3" id="KW-1185">Reference proteome</keyword>
<dbReference type="Pfam" id="PF01025">
    <property type="entry name" value="GrpE"/>
    <property type="match status" value="1"/>
</dbReference>
<organism evidence="2 3">
    <name type="scientific">Dietzia psychralcaliphila</name>
    <dbReference type="NCBI Taxonomy" id="139021"/>
    <lineage>
        <taxon>Bacteria</taxon>
        <taxon>Bacillati</taxon>
        <taxon>Actinomycetota</taxon>
        <taxon>Actinomycetes</taxon>
        <taxon>Mycobacteriales</taxon>
        <taxon>Dietziaceae</taxon>
        <taxon>Dietzia</taxon>
    </lineage>
</organism>
<sequence>MCPHSDAAEQERFRELDPSDRILGRLDELEALFRRRLLDDRAKIEFVAELKERSELDDRVIQSRLLRPLANRLVGIVDRIYSWDGEPDPLAMSAGEEIMDVLEEFGVETIDISGRVDPTVHRVVKQLPSDSPRGTILSVQRNGITLDGRVIRVADVVVSVGDRDVEGGE</sequence>